<proteinExistence type="predicted"/>
<dbReference type="EMBL" id="UYYB01099284">
    <property type="protein sequence ID" value="VDM77465.1"/>
    <property type="molecule type" value="Genomic_DNA"/>
</dbReference>
<protein>
    <submittedName>
        <fullName evidence="1">Uncharacterized protein</fullName>
    </submittedName>
</protein>
<sequence length="282" mass="32682">MAIIEIKLQAPLRTPYYFHFTFFTTTNSSLPSGDLPQRSAITSPGYPLTPSSASKNHCYHQLPFSNTAADDSKVDAFYEDLEEVIHKENSFYKFAWVTLMRKSECQKKRSTGSGFGSGLRNENGNRLVELLSVARLFHGNSIFMEKEHRRWTWESVKDHRLLRAKMRHRVGGRREVLYDSVRLEELLTICDWPIEENPTNNYDLLLSGLWACGESTLIPRTRKLRQTPKATKDLLKRKRALRLDPTASHLQRLATKISQQHYKKIFESGNQNSWKQHKEGEV</sequence>
<reference evidence="1 2" key="1">
    <citation type="submission" date="2018-11" db="EMBL/GenBank/DDBJ databases">
        <authorList>
            <consortium name="Pathogen Informatics"/>
        </authorList>
    </citation>
    <scope>NUCLEOTIDE SEQUENCE [LARGE SCALE GENOMIC DNA]</scope>
</reference>
<dbReference type="Proteomes" id="UP000270094">
    <property type="component" value="Unassembled WGS sequence"/>
</dbReference>
<evidence type="ECO:0000313" key="1">
    <source>
        <dbReference type="EMBL" id="VDM77465.1"/>
    </source>
</evidence>
<name>A0A3P7L436_STRVU</name>
<organism evidence="1 2">
    <name type="scientific">Strongylus vulgaris</name>
    <name type="common">Blood worm</name>
    <dbReference type="NCBI Taxonomy" id="40348"/>
    <lineage>
        <taxon>Eukaryota</taxon>
        <taxon>Metazoa</taxon>
        <taxon>Ecdysozoa</taxon>
        <taxon>Nematoda</taxon>
        <taxon>Chromadorea</taxon>
        <taxon>Rhabditida</taxon>
        <taxon>Rhabditina</taxon>
        <taxon>Rhabditomorpha</taxon>
        <taxon>Strongyloidea</taxon>
        <taxon>Strongylidae</taxon>
        <taxon>Strongylus</taxon>
    </lineage>
</organism>
<evidence type="ECO:0000313" key="2">
    <source>
        <dbReference type="Proteomes" id="UP000270094"/>
    </source>
</evidence>
<dbReference type="OrthoDB" id="5907059at2759"/>
<accession>A0A3P7L436</accession>
<dbReference type="AlphaFoldDB" id="A0A3P7L436"/>
<keyword evidence="2" id="KW-1185">Reference proteome</keyword>
<gene>
    <name evidence="1" type="ORF">SVUK_LOCUS12463</name>
</gene>